<feature type="transmembrane region" description="Helical" evidence="2">
    <location>
        <begin position="372"/>
        <end position="390"/>
    </location>
</feature>
<accession>A0ABP8VTP6</accession>
<dbReference type="Proteomes" id="UP001501295">
    <property type="component" value="Unassembled WGS sequence"/>
</dbReference>
<dbReference type="EMBL" id="BAABLM010000002">
    <property type="protein sequence ID" value="GAA4671397.1"/>
    <property type="molecule type" value="Genomic_DNA"/>
</dbReference>
<name>A0ABP8VTP6_9MICO</name>
<dbReference type="InterPro" id="IPR013783">
    <property type="entry name" value="Ig-like_fold"/>
</dbReference>
<keyword evidence="4" id="KW-1185">Reference proteome</keyword>
<feature type="compositionally biased region" description="Low complexity" evidence="1">
    <location>
        <begin position="551"/>
        <end position="568"/>
    </location>
</feature>
<feature type="compositionally biased region" description="Low complexity" evidence="1">
    <location>
        <begin position="1"/>
        <end position="11"/>
    </location>
</feature>
<feature type="region of interest" description="Disordered" evidence="1">
    <location>
        <begin position="1"/>
        <end position="24"/>
    </location>
</feature>
<comment type="caution">
    <text evidence="3">The sequence shown here is derived from an EMBL/GenBank/DDBJ whole genome shotgun (WGS) entry which is preliminary data.</text>
</comment>
<feature type="transmembrane region" description="Helical" evidence="2">
    <location>
        <begin position="657"/>
        <end position="675"/>
    </location>
</feature>
<feature type="transmembrane region" description="Helical" evidence="2">
    <location>
        <begin position="681"/>
        <end position="704"/>
    </location>
</feature>
<evidence type="ECO:0000256" key="1">
    <source>
        <dbReference type="SAM" id="MobiDB-lite"/>
    </source>
</evidence>
<evidence type="ECO:0000313" key="3">
    <source>
        <dbReference type="EMBL" id="GAA4671397.1"/>
    </source>
</evidence>
<proteinExistence type="predicted"/>
<keyword evidence="2" id="KW-0472">Membrane</keyword>
<evidence type="ECO:0008006" key="5">
    <source>
        <dbReference type="Google" id="ProtNLM"/>
    </source>
</evidence>
<dbReference type="Gene3D" id="2.60.40.10">
    <property type="entry name" value="Immunoglobulins"/>
    <property type="match status" value="1"/>
</dbReference>
<organism evidence="3 4">
    <name type="scientific">Frondihabitans cladoniiphilus</name>
    <dbReference type="NCBI Taxonomy" id="715785"/>
    <lineage>
        <taxon>Bacteria</taxon>
        <taxon>Bacillati</taxon>
        <taxon>Actinomycetota</taxon>
        <taxon>Actinomycetes</taxon>
        <taxon>Micrococcales</taxon>
        <taxon>Microbacteriaceae</taxon>
        <taxon>Frondihabitans</taxon>
    </lineage>
</organism>
<keyword evidence="2" id="KW-0812">Transmembrane</keyword>
<feature type="transmembrane region" description="Helical" evidence="2">
    <location>
        <begin position="585"/>
        <end position="604"/>
    </location>
</feature>
<gene>
    <name evidence="3" type="ORF">GCM10025780_13950</name>
</gene>
<feature type="compositionally biased region" description="Gly residues" evidence="1">
    <location>
        <begin position="303"/>
        <end position="336"/>
    </location>
</feature>
<keyword evidence="2" id="KW-1133">Transmembrane helix</keyword>
<feature type="transmembrane region" description="Helical" evidence="2">
    <location>
        <begin position="461"/>
        <end position="487"/>
    </location>
</feature>
<reference evidence="4" key="1">
    <citation type="journal article" date="2019" name="Int. J. Syst. Evol. Microbiol.">
        <title>The Global Catalogue of Microorganisms (GCM) 10K type strain sequencing project: providing services to taxonomists for standard genome sequencing and annotation.</title>
        <authorList>
            <consortium name="The Broad Institute Genomics Platform"/>
            <consortium name="The Broad Institute Genome Sequencing Center for Infectious Disease"/>
            <person name="Wu L."/>
            <person name="Ma J."/>
        </authorList>
    </citation>
    <scope>NUCLEOTIDE SEQUENCE [LARGE SCALE GENOMIC DNA]</scope>
    <source>
        <strain evidence="4">JCM 18956</strain>
    </source>
</reference>
<sequence length="714" mass="70378">MPDSNSSSTTLSGGGTPGASLRVLDPVHPASSLCTPTVAGDGSWSCSAQLSSGANQTLTVRDLTDTQFPDVTSATFSVLTAPAVTTGGGVVVGARLAGTGYPGATVTLSFGSSASSASTTVAVASSGSWQTVLPAAAVPSGSYTLLATQSSSAIPRVPVSSSSAPLGIVIDREAPSAPVVLDPSSGSTVSQQPFVFDGTGETGATVTTYVDSNPVCTAQVTAGQWSCSTTGLLIPDGTRSVQAAQVDPAGNYGPPSTGVAIVFATAGTGASPSPQSSPSPTSKGRAPSPTATASPSTAPAAPGSGGGSSGSGPTGSGGTAHGGSGSIGGGADGSGGSSASSGMSNAEAAASWTASTGFGRNLPTLSQSLSGWSWPISLLLGLIFAVLIIAPTRLVSSTLRGSRAWGTRLFAGARRVTGRNRARTDDDDSPVLSPASTLALTIAGGAVIVALSIGVDNQLRYVRLLLAIVLGLVALNGLAVVVPTWILGRRLGLVLRLRVSPRMLAVAALACLVTRLFSLDPPMVLGVLLAAGLTQASAAVPDTAVLPDSAAGAASGPASGAAARPTTARGDETGDARARVRLRGILATVQLASLTLVSFVAWVLHGLVPAASSQFGVEVLREGLATVCLAGLGSLIVLLIPLGALPGRFLWAWSRSTLVGLAVVGVAAAGVVLGGDPQEAFPIMPLVAAAVVFAALAVAAWVWARYVEPVVDDA</sequence>
<feature type="transmembrane region" description="Helical" evidence="2">
    <location>
        <begin position="624"/>
        <end position="645"/>
    </location>
</feature>
<feature type="region of interest" description="Disordered" evidence="1">
    <location>
        <begin position="267"/>
        <end position="343"/>
    </location>
</feature>
<feature type="region of interest" description="Disordered" evidence="1">
    <location>
        <begin position="551"/>
        <end position="573"/>
    </location>
</feature>
<evidence type="ECO:0000256" key="2">
    <source>
        <dbReference type="SAM" id="Phobius"/>
    </source>
</evidence>
<feature type="transmembrane region" description="Helical" evidence="2">
    <location>
        <begin position="431"/>
        <end position="455"/>
    </location>
</feature>
<evidence type="ECO:0000313" key="4">
    <source>
        <dbReference type="Proteomes" id="UP001501295"/>
    </source>
</evidence>
<feature type="compositionally biased region" description="Low complexity" evidence="1">
    <location>
        <begin position="271"/>
        <end position="302"/>
    </location>
</feature>
<protein>
    <recommendedName>
        <fullName evidence="5">Bacterial Ig-like domain-containing protein</fullName>
    </recommendedName>
</protein>